<comment type="similarity">
    <text evidence="1">Belongs to the ABC transporter superfamily.</text>
</comment>
<dbReference type="CDD" id="cd03255">
    <property type="entry name" value="ABC_MJ0796_LolCDE_FtsE"/>
    <property type="match status" value="1"/>
</dbReference>
<keyword evidence="7" id="KW-1185">Reference proteome</keyword>
<dbReference type="KEGG" id="cpsk:Q0N40_02885"/>
<dbReference type="EMBL" id="CP137757">
    <property type="protein sequence ID" value="WPF25509.1"/>
    <property type="molecule type" value="Genomic_DNA"/>
</dbReference>
<dbReference type="SUPFAM" id="SSF52540">
    <property type="entry name" value="P-loop containing nucleoside triphosphate hydrolases"/>
    <property type="match status" value="1"/>
</dbReference>
<evidence type="ECO:0000256" key="2">
    <source>
        <dbReference type="ARBA" id="ARBA00022448"/>
    </source>
</evidence>
<dbReference type="PANTHER" id="PTHR42798:SF7">
    <property type="entry name" value="ALPHA-D-RIBOSE 1-METHYLPHOSPHONATE 5-TRIPHOSPHATE SYNTHASE SUBUNIT PHNL"/>
    <property type="match status" value="1"/>
</dbReference>
<dbReference type="InterPro" id="IPR027417">
    <property type="entry name" value="P-loop_NTPase"/>
</dbReference>
<keyword evidence="2" id="KW-0813">Transport</keyword>
<dbReference type="PROSITE" id="PS50893">
    <property type="entry name" value="ABC_TRANSPORTER_2"/>
    <property type="match status" value="1"/>
</dbReference>
<gene>
    <name evidence="6" type="ORF">Q0N40_02885</name>
</gene>
<evidence type="ECO:0000313" key="6">
    <source>
        <dbReference type="EMBL" id="WPF25509.1"/>
    </source>
</evidence>
<evidence type="ECO:0000256" key="4">
    <source>
        <dbReference type="ARBA" id="ARBA00022840"/>
    </source>
</evidence>
<dbReference type="RefSeq" id="WP_204088170.1">
    <property type="nucleotide sequence ID" value="NZ_CP137757.1"/>
</dbReference>
<dbReference type="Pfam" id="PF00005">
    <property type="entry name" value="ABC_tran"/>
    <property type="match status" value="1"/>
</dbReference>
<accession>A0AAU0Q1W8</accession>
<dbReference type="InterPro" id="IPR003439">
    <property type="entry name" value="ABC_transporter-like_ATP-bd"/>
</dbReference>
<protein>
    <submittedName>
        <fullName evidence="6">ABC transporter ATP-binding protein</fullName>
    </submittedName>
</protein>
<dbReference type="AlphaFoldDB" id="A0AAU0Q1W8"/>
<dbReference type="PANTHER" id="PTHR42798">
    <property type="entry name" value="LIPOPROTEIN-RELEASING SYSTEM ATP-BINDING PROTEIN LOLD"/>
    <property type="match status" value="1"/>
</dbReference>
<evidence type="ECO:0000256" key="3">
    <source>
        <dbReference type="ARBA" id="ARBA00022741"/>
    </source>
</evidence>
<keyword evidence="4 6" id="KW-0067">ATP-binding</keyword>
<evidence type="ECO:0000259" key="5">
    <source>
        <dbReference type="PROSITE" id="PS50893"/>
    </source>
</evidence>
<dbReference type="SMART" id="SM00382">
    <property type="entry name" value="AAA"/>
    <property type="match status" value="1"/>
</dbReference>
<dbReference type="GO" id="GO:0005524">
    <property type="term" value="F:ATP binding"/>
    <property type="evidence" value="ECO:0007669"/>
    <property type="project" value="UniProtKB-KW"/>
</dbReference>
<dbReference type="InterPro" id="IPR003593">
    <property type="entry name" value="AAA+_ATPase"/>
</dbReference>
<organism evidence="6 7">
    <name type="scientific">Corynebacterium pseudokroppenstedtii</name>
    <dbReference type="NCBI Taxonomy" id="2804917"/>
    <lineage>
        <taxon>Bacteria</taxon>
        <taxon>Bacillati</taxon>
        <taxon>Actinomycetota</taxon>
        <taxon>Actinomycetes</taxon>
        <taxon>Mycobacteriales</taxon>
        <taxon>Corynebacteriaceae</taxon>
        <taxon>Corynebacterium</taxon>
    </lineage>
</organism>
<dbReference type="GO" id="GO:0016887">
    <property type="term" value="F:ATP hydrolysis activity"/>
    <property type="evidence" value="ECO:0007669"/>
    <property type="project" value="InterPro"/>
</dbReference>
<dbReference type="GO" id="GO:0022857">
    <property type="term" value="F:transmembrane transporter activity"/>
    <property type="evidence" value="ECO:0007669"/>
    <property type="project" value="UniProtKB-ARBA"/>
</dbReference>
<keyword evidence="3" id="KW-0547">Nucleotide-binding</keyword>
<name>A0AAU0Q1W8_9CORY</name>
<dbReference type="PROSITE" id="PS00211">
    <property type="entry name" value="ABC_TRANSPORTER_1"/>
    <property type="match status" value="1"/>
</dbReference>
<evidence type="ECO:0000313" key="7">
    <source>
        <dbReference type="Proteomes" id="UP001174314"/>
    </source>
</evidence>
<dbReference type="GO" id="GO:0098796">
    <property type="term" value="C:membrane protein complex"/>
    <property type="evidence" value="ECO:0007669"/>
    <property type="project" value="UniProtKB-ARBA"/>
</dbReference>
<dbReference type="FunFam" id="3.40.50.300:FF:000032">
    <property type="entry name" value="Export ABC transporter ATP-binding protein"/>
    <property type="match status" value="1"/>
</dbReference>
<dbReference type="Proteomes" id="UP001174314">
    <property type="component" value="Chromosome"/>
</dbReference>
<sequence>MKDHNAQQSQRRYSQSSLVVHDITKSFASTPVLTGISLEIGQGESVAVMGPSGSGKSTLLHCMSGVLVPDDGEIRYGDTVVSKLNDAKRSAVRLREFGFVFQDGQLLPELTAQENVALPAILQGVSRKRAYADADDMLRRMGLGKLIRRRPGKMSGGQAQRVAIARAIAAKPAIIFADEPTGALDQSTGHEVMQQLIAITEQAGSTLVMVTHDHSVANWCQRRIEIRDGIIHDDRMLSGAVS</sequence>
<dbReference type="InterPro" id="IPR017871">
    <property type="entry name" value="ABC_transporter-like_CS"/>
</dbReference>
<feature type="domain" description="ABC transporter" evidence="5">
    <location>
        <begin position="18"/>
        <end position="240"/>
    </location>
</feature>
<evidence type="ECO:0000256" key="1">
    <source>
        <dbReference type="ARBA" id="ARBA00005417"/>
    </source>
</evidence>
<proteinExistence type="inferred from homology"/>
<dbReference type="InterPro" id="IPR017911">
    <property type="entry name" value="MacB-like_ATP-bd"/>
</dbReference>
<reference evidence="6 7" key="1">
    <citation type="submission" date="2023-10" db="EMBL/GenBank/DDBJ databases">
        <title>complete genome sequence of Corynebacterium pseudokroppenstedtii P15-C1.</title>
        <authorList>
            <person name="Bruggemann H."/>
            <person name="Poehlein A."/>
        </authorList>
    </citation>
    <scope>NUCLEOTIDE SEQUENCE [LARGE SCALE GENOMIC DNA]</scope>
    <source>
        <strain evidence="6 7">P15_C1</strain>
    </source>
</reference>
<dbReference type="Gene3D" id="3.40.50.300">
    <property type="entry name" value="P-loop containing nucleotide triphosphate hydrolases"/>
    <property type="match status" value="1"/>
</dbReference>